<evidence type="ECO:0000256" key="7">
    <source>
        <dbReference type="PIRNR" id="PIRNR001563"/>
    </source>
</evidence>
<dbReference type="Gene3D" id="3.40.1190.10">
    <property type="entry name" value="Mur-like, catalytic domain"/>
    <property type="match status" value="1"/>
</dbReference>
<dbReference type="EMBL" id="MCGN01000004">
    <property type="protein sequence ID" value="ORY97296.1"/>
    <property type="molecule type" value="Genomic_DNA"/>
</dbReference>
<sequence length="408" mass="44489">MDLGLERIHRLLEALNHPEKLPHIVHVAGTNGKGSTCAYISSVLLASRQTVGRFNSPHLLEPRDSIQVNGQPVSQDLYDRTCQHVATVNATIQATSFEQLVAAALCIFRDACVTWAVIEVGLGGTLDATNVFACPDMTIITALAMDHAAVLGNTMQSIAAAKAGIMKRDCPAVLAPQEEPDALSTLQAEAQRHGALHVVATPASWVDPRTRTCRVHAFGRDIEFIIALHGDYQRENAAVAVTALAWLAERGRWTWTDEAVQQGMAATRWPGRLDWVEGARLGTLALPPLLVDGAHNPQAARALRKYVDRPERVVWILGVTAGKDIADMLATLLKPNDVLLAVPFSQPEGMPWIQSVPPSDIVQVRQGHAFDRLHTALEYAIKHHGQDYIVLCGSLYLAADFYRIVTSQ</sequence>
<dbReference type="FunCoup" id="A0A1X2HFR7">
    <property type="interactions" value="223"/>
</dbReference>
<evidence type="ECO:0000256" key="3">
    <source>
        <dbReference type="ARBA" id="ARBA00022723"/>
    </source>
</evidence>
<dbReference type="GO" id="GO:0004326">
    <property type="term" value="F:tetrahydrofolylpolyglutamate synthase activity"/>
    <property type="evidence" value="ECO:0007669"/>
    <property type="project" value="InterPro"/>
</dbReference>
<dbReference type="NCBIfam" id="TIGR01499">
    <property type="entry name" value="folC"/>
    <property type="match status" value="1"/>
</dbReference>
<dbReference type="Gene3D" id="3.90.190.20">
    <property type="entry name" value="Mur ligase, C-terminal domain"/>
    <property type="match status" value="1"/>
</dbReference>
<dbReference type="InterPro" id="IPR001645">
    <property type="entry name" value="Folylpolyglutamate_synth"/>
</dbReference>
<evidence type="ECO:0000256" key="6">
    <source>
        <dbReference type="ARBA" id="ARBA00022842"/>
    </source>
</evidence>
<dbReference type="PANTHER" id="PTHR11136">
    <property type="entry name" value="FOLYLPOLYGLUTAMATE SYNTHASE-RELATED"/>
    <property type="match status" value="1"/>
</dbReference>
<evidence type="ECO:0000259" key="9">
    <source>
        <dbReference type="Pfam" id="PF08245"/>
    </source>
</evidence>
<dbReference type="GO" id="GO:0005739">
    <property type="term" value="C:mitochondrion"/>
    <property type="evidence" value="ECO:0007669"/>
    <property type="project" value="TreeGrafter"/>
</dbReference>
<evidence type="ECO:0000313" key="11">
    <source>
        <dbReference type="Proteomes" id="UP000242180"/>
    </source>
</evidence>
<comment type="pathway">
    <text evidence="7">Cofactor biosynthesis; tetrahydrofolylpolyglutamate biosynthesis.</text>
</comment>
<protein>
    <recommendedName>
        <fullName evidence="7">Dihydrofolate synthetase</fullName>
        <ecNumber evidence="7">6.3.2.12</ecNumber>
    </recommendedName>
</protein>
<dbReference type="Pfam" id="PF08245">
    <property type="entry name" value="Mur_ligase_M"/>
    <property type="match status" value="1"/>
</dbReference>
<dbReference type="PROSITE" id="PS01011">
    <property type="entry name" value="FOLYLPOLYGLU_SYNT_1"/>
    <property type="match status" value="1"/>
</dbReference>
<dbReference type="Pfam" id="PF02875">
    <property type="entry name" value="Mur_ligase_C"/>
    <property type="match status" value="1"/>
</dbReference>
<gene>
    <name evidence="10" type="ORF">BCR43DRAFT_489544</name>
</gene>
<keyword evidence="7" id="KW-0554">One-carbon metabolism</keyword>
<dbReference type="PANTHER" id="PTHR11136:SF0">
    <property type="entry name" value="DIHYDROFOLATE SYNTHETASE-RELATED"/>
    <property type="match status" value="1"/>
</dbReference>
<keyword evidence="2 7" id="KW-0436">Ligase</keyword>
<evidence type="ECO:0000313" key="10">
    <source>
        <dbReference type="EMBL" id="ORY97296.1"/>
    </source>
</evidence>
<feature type="domain" description="Mur ligase central" evidence="9">
    <location>
        <begin position="27"/>
        <end position="243"/>
    </location>
</feature>
<dbReference type="Proteomes" id="UP000242180">
    <property type="component" value="Unassembled WGS sequence"/>
</dbReference>
<dbReference type="InterPro" id="IPR004101">
    <property type="entry name" value="Mur_ligase_C"/>
</dbReference>
<dbReference type="GO" id="GO:0005524">
    <property type="term" value="F:ATP binding"/>
    <property type="evidence" value="ECO:0007669"/>
    <property type="project" value="UniProtKB-KW"/>
</dbReference>
<dbReference type="GO" id="GO:0008841">
    <property type="term" value="F:dihydrofolate synthase activity"/>
    <property type="evidence" value="ECO:0007669"/>
    <property type="project" value="UniProtKB-EC"/>
</dbReference>
<dbReference type="InterPro" id="IPR013221">
    <property type="entry name" value="Mur_ligase_cen"/>
</dbReference>
<dbReference type="OrthoDB" id="5212574at2759"/>
<comment type="catalytic activity">
    <reaction evidence="7">
        <text>7,8-dihydropteroate + L-glutamate + ATP = 7,8-dihydrofolate + ADP + phosphate + H(+)</text>
        <dbReference type="Rhea" id="RHEA:23584"/>
        <dbReference type="ChEBI" id="CHEBI:15378"/>
        <dbReference type="ChEBI" id="CHEBI:17839"/>
        <dbReference type="ChEBI" id="CHEBI:29985"/>
        <dbReference type="ChEBI" id="CHEBI:30616"/>
        <dbReference type="ChEBI" id="CHEBI:43474"/>
        <dbReference type="ChEBI" id="CHEBI:57451"/>
        <dbReference type="ChEBI" id="CHEBI:456216"/>
        <dbReference type="EC" id="6.3.2.12"/>
    </reaction>
</comment>
<dbReference type="GO" id="GO:0005829">
    <property type="term" value="C:cytosol"/>
    <property type="evidence" value="ECO:0007669"/>
    <property type="project" value="TreeGrafter"/>
</dbReference>
<evidence type="ECO:0000256" key="5">
    <source>
        <dbReference type="ARBA" id="ARBA00022840"/>
    </source>
</evidence>
<feature type="domain" description="Mur ligase C-terminal" evidence="8">
    <location>
        <begin position="288"/>
        <end position="394"/>
    </location>
</feature>
<dbReference type="STRING" id="13706.A0A1X2HFR7"/>
<dbReference type="UniPathway" id="UPA00850"/>
<evidence type="ECO:0000256" key="2">
    <source>
        <dbReference type="ARBA" id="ARBA00022598"/>
    </source>
</evidence>
<evidence type="ECO:0000256" key="4">
    <source>
        <dbReference type="ARBA" id="ARBA00022741"/>
    </source>
</evidence>
<keyword evidence="6" id="KW-0460">Magnesium</keyword>
<dbReference type="InterPro" id="IPR018109">
    <property type="entry name" value="Folylpolyglutamate_synth_CS"/>
</dbReference>
<keyword evidence="3" id="KW-0479">Metal-binding</keyword>
<dbReference type="SUPFAM" id="SSF53244">
    <property type="entry name" value="MurD-like peptide ligases, peptide-binding domain"/>
    <property type="match status" value="1"/>
</dbReference>
<dbReference type="InterPro" id="IPR036565">
    <property type="entry name" value="Mur-like_cat_sf"/>
</dbReference>
<name>A0A1X2HFR7_SYNRA</name>
<dbReference type="InParanoid" id="A0A1X2HFR7"/>
<dbReference type="OMA" id="SIHDRIC"/>
<dbReference type="GO" id="GO:0046872">
    <property type="term" value="F:metal ion binding"/>
    <property type="evidence" value="ECO:0007669"/>
    <property type="project" value="UniProtKB-KW"/>
</dbReference>
<dbReference type="AlphaFoldDB" id="A0A1X2HFR7"/>
<keyword evidence="4 7" id="KW-0547">Nucleotide-binding</keyword>
<dbReference type="SUPFAM" id="SSF53623">
    <property type="entry name" value="MurD-like peptide ligases, catalytic domain"/>
    <property type="match status" value="1"/>
</dbReference>
<reference evidence="10 11" key="1">
    <citation type="submission" date="2016-07" db="EMBL/GenBank/DDBJ databases">
        <title>Pervasive Adenine N6-methylation of Active Genes in Fungi.</title>
        <authorList>
            <consortium name="DOE Joint Genome Institute"/>
            <person name="Mondo S.J."/>
            <person name="Dannebaum R.O."/>
            <person name="Kuo R.C."/>
            <person name="Labutti K."/>
            <person name="Haridas S."/>
            <person name="Kuo A."/>
            <person name="Salamov A."/>
            <person name="Ahrendt S.R."/>
            <person name="Lipzen A."/>
            <person name="Sullivan W."/>
            <person name="Andreopoulos W.B."/>
            <person name="Clum A."/>
            <person name="Lindquist E."/>
            <person name="Daum C."/>
            <person name="Ramamoorthy G.K."/>
            <person name="Gryganskyi A."/>
            <person name="Culley D."/>
            <person name="Magnuson J.K."/>
            <person name="James T.Y."/>
            <person name="O'Malley M.A."/>
            <person name="Stajich J.E."/>
            <person name="Spatafora J.W."/>
            <person name="Visel A."/>
            <person name="Grigoriev I.V."/>
        </authorList>
    </citation>
    <scope>NUCLEOTIDE SEQUENCE [LARGE SCALE GENOMIC DNA]</scope>
    <source>
        <strain evidence="10 11">NRRL 2496</strain>
    </source>
</reference>
<dbReference type="EC" id="6.3.2.12" evidence="7"/>
<organism evidence="10 11">
    <name type="scientific">Syncephalastrum racemosum</name>
    <name type="common">Filamentous fungus</name>
    <dbReference type="NCBI Taxonomy" id="13706"/>
    <lineage>
        <taxon>Eukaryota</taxon>
        <taxon>Fungi</taxon>
        <taxon>Fungi incertae sedis</taxon>
        <taxon>Mucoromycota</taxon>
        <taxon>Mucoromycotina</taxon>
        <taxon>Mucoromycetes</taxon>
        <taxon>Mucorales</taxon>
        <taxon>Syncephalastraceae</taxon>
        <taxon>Syncephalastrum</taxon>
    </lineage>
</organism>
<keyword evidence="11" id="KW-1185">Reference proteome</keyword>
<proteinExistence type="inferred from homology"/>
<comment type="similarity">
    <text evidence="1 7">Belongs to the folylpolyglutamate synthase family.</text>
</comment>
<evidence type="ECO:0000259" key="8">
    <source>
        <dbReference type="Pfam" id="PF02875"/>
    </source>
</evidence>
<dbReference type="GO" id="GO:0006730">
    <property type="term" value="P:one-carbon metabolic process"/>
    <property type="evidence" value="ECO:0007669"/>
    <property type="project" value="UniProtKB-KW"/>
</dbReference>
<evidence type="ECO:0000256" key="1">
    <source>
        <dbReference type="ARBA" id="ARBA00008276"/>
    </source>
</evidence>
<comment type="caution">
    <text evidence="10">The sequence shown here is derived from an EMBL/GenBank/DDBJ whole genome shotgun (WGS) entry which is preliminary data.</text>
</comment>
<dbReference type="InterPro" id="IPR036615">
    <property type="entry name" value="Mur_ligase_C_dom_sf"/>
</dbReference>
<keyword evidence="5 7" id="KW-0067">ATP-binding</keyword>
<accession>A0A1X2HFR7</accession>
<dbReference type="PIRSF" id="PIRSF001563">
    <property type="entry name" value="Folylpolyglu_synth"/>
    <property type="match status" value="1"/>
</dbReference>